<evidence type="ECO:0000313" key="2">
    <source>
        <dbReference type="Proteomes" id="UP000308730"/>
    </source>
</evidence>
<dbReference type="Proteomes" id="UP000308730">
    <property type="component" value="Unassembled WGS sequence"/>
</dbReference>
<comment type="caution">
    <text evidence="1">The sequence shown here is derived from an EMBL/GenBank/DDBJ whole genome shotgun (WGS) entry which is preliminary data.</text>
</comment>
<proteinExistence type="predicted"/>
<sequence>MEFIPEYHSENLRVQYYEDGMLGGLEYFKWPQVYDEKARFAIAAPGNPDLMYSTQQSLPVIDDAHVLPNFVDPLAPWTHMRQKNFIVSKAFTSFAKRNARGGGHVRGVTGCIGQLLGGYVLQRKNGDHAR</sequence>
<protein>
    <submittedName>
        <fullName evidence="1">Uncharacterized protein</fullName>
    </submittedName>
</protein>
<reference evidence="1 2" key="1">
    <citation type="submission" date="2019-02" db="EMBL/GenBank/DDBJ databases">
        <title>Genome sequencing of the rare red list fungi Antrodiella citrinella (Flaviporus citrinellus).</title>
        <authorList>
            <person name="Buettner E."/>
            <person name="Kellner H."/>
        </authorList>
    </citation>
    <scope>NUCLEOTIDE SEQUENCE [LARGE SCALE GENOMIC DNA]</scope>
    <source>
        <strain evidence="1 2">DSM 108506</strain>
    </source>
</reference>
<keyword evidence="2" id="KW-1185">Reference proteome</keyword>
<accession>A0A4S4M0V1</accession>
<gene>
    <name evidence="1" type="ORF">EUX98_g8917</name>
</gene>
<dbReference type="OrthoDB" id="2756194at2759"/>
<dbReference type="EMBL" id="SGPM01000581">
    <property type="protein sequence ID" value="THH18666.1"/>
    <property type="molecule type" value="Genomic_DNA"/>
</dbReference>
<organism evidence="1 2">
    <name type="scientific">Antrodiella citrinella</name>
    <dbReference type="NCBI Taxonomy" id="2447956"/>
    <lineage>
        <taxon>Eukaryota</taxon>
        <taxon>Fungi</taxon>
        <taxon>Dikarya</taxon>
        <taxon>Basidiomycota</taxon>
        <taxon>Agaricomycotina</taxon>
        <taxon>Agaricomycetes</taxon>
        <taxon>Polyporales</taxon>
        <taxon>Steccherinaceae</taxon>
        <taxon>Antrodiella</taxon>
    </lineage>
</organism>
<evidence type="ECO:0000313" key="1">
    <source>
        <dbReference type="EMBL" id="THH18666.1"/>
    </source>
</evidence>
<dbReference type="AlphaFoldDB" id="A0A4S4M0V1"/>
<name>A0A4S4M0V1_9APHY</name>